<feature type="compositionally biased region" description="Acidic residues" evidence="1">
    <location>
        <begin position="266"/>
        <end position="296"/>
    </location>
</feature>
<dbReference type="GeneID" id="20667992"/>
<dbReference type="RefSeq" id="XP_009550338.1">
    <property type="nucleotide sequence ID" value="XM_009552043.1"/>
</dbReference>
<dbReference type="InterPro" id="IPR047313">
    <property type="entry name" value="SMN_C"/>
</dbReference>
<protein>
    <recommendedName>
        <fullName evidence="2">Survival Motor Neuron Gemin2-binding domain-containing protein</fullName>
    </recommendedName>
</protein>
<evidence type="ECO:0000313" key="4">
    <source>
        <dbReference type="Proteomes" id="UP000030671"/>
    </source>
</evidence>
<dbReference type="KEGG" id="hir:HETIRDRAFT_165537"/>
<dbReference type="CDD" id="cd22852">
    <property type="entry name" value="SMN_C"/>
    <property type="match status" value="1"/>
</dbReference>
<feature type="domain" description="Survival Motor Neuron Gemin2-binding" evidence="2">
    <location>
        <begin position="116"/>
        <end position="139"/>
    </location>
</feature>
<organism evidence="3 4">
    <name type="scientific">Heterobasidion irregulare (strain TC 32-1)</name>
    <dbReference type="NCBI Taxonomy" id="747525"/>
    <lineage>
        <taxon>Eukaryota</taxon>
        <taxon>Fungi</taxon>
        <taxon>Dikarya</taxon>
        <taxon>Basidiomycota</taxon>
        <taxon>Agaricomycotina</taxon>
        <taxon>Agaricomycetes</taxon>
        <taxon>Russulales</taxon>
        <taxon>Bondarzewiaceae</taxon>
        <taxon>Heterobasidion</taxon>
        <taxon>Heterobasidion annosum species complex</taxon>
    </lineage>
</organism>
<dbReference type="AlphaFoldDB" id="W4JZU1"/>
<gene>
    <name evidence="3" type="ORF">HETIRDRAFT_165537</name>
</gene>
<dbReference type="EMBL" id="KI925462">
    <property type="protein sequence ID" value="ETW78361.1"/>
    <property type="molecule type" value="Genomic_DNA"/>
</dbReference>
<sequence>MSKRPIVSYDDIVPTNSPHAGPSVTPQQQERSSAGPYPKKRKRSNPRNGRQYGRGAEPQRHVQHWDDPGSAVQPMPYDDESSISMTTQVILEPEDEGQEEANEEEEGEESRELTHDEIWDDSALIEAWESAAAEYEAFHGTDQSWKNEPVKKSPLWYNIPPPPSKLKKSPQKSETNVAPGVDADDSQPINFEGFVPHHDASLTSSSAIIPRVPSIDGHQLATAPEGFVSQDEAFNRALGAMYWAGYWTAVYHGHKKQPGASAPSNEGEEEDKDQEPGEADDVDDATVEEELISTQR</sequence>
<evidence type="ECO:0000256" key="1">
    <source>
        <dbReference type="SAM" id="MobiDB-lite"/>
    </source>
</evidence>
<accession>W4JZU1</accession>
<feature type="region of interest" description="Disordered" evidence="1">
    <location>
        <begin position="156"/>
        <end position="187"/>
    </location>
</feature>
<feature type="compositionally biased region" description="Polar residues" evidence="1">
    <location>
        <begin position="14"/>
        <end position="32"/>
    </location>
</feature>
<name>W4JZU1_HETIT</name>
<dbReference type="InParanoid" id="W4JZU1"/>
<dbReference type="eggNOG" id="ENOG502SY9H">
    <property type="taxonomic scope" value="Eukaryota"/>
</dbReference>
<feature type="region of interest" description="Disordered" evidence="1">
    <location>
        <begin position="1"/>
        <end position="116"/>
    </location>
</feature>
<evidence type="ECO:0000313" key="3">
    <source>
        <dbReference type="EMBL" id="ETW78361.1"/>
    </source>
</evidence>
<dbReference type="Proteomes" id="UP000030671">
    <property type="component" value="Unassembled WGS sequence"/>
</dbReference>
<feature type="region of interest" description="Disordered" evidence="1">
    <location>
        <begin position="254"/>
        <end position="296"/>
    </location>
</feature>
<evidence type="ECO:0000259" key="2">
    <source>
        <dbReference type="Pfam" id="PF20636"/>
    </source>
</evidence>
<dbReference type="STRING" id="747525.W4JZU1"/>
<keyword evidence="4" id="KW-1185">Reference proteome</keyword>
<dbReference type="CDD" id="cd22851">
    <property type="entry name" value="SMN_N"/>
    <property type="match status" value="1"/>
</dbReference>
<feature type="compositionally biased region" description="Basic and acidic residues" evidence="1">
    <location>
        <begin position="57"/>
        <end position="67"/>
    </location>
</feature>
<dbReference type="OrthoDB" id="197400at2759"/>
<reference evidence="3 4" key="1">
    <citation type="journal article" date="2012" name="New Phytol.">
        <title>Insight into trade-off between wood decay and parasitism from the genome of a fungal forest pathogen.</title>
        <authorList>
            <person name="Olson A."/>
            <person name="Aerts A."/>
            <person name="Asiegbu F."/>
            <person name="Belbahri L."/>
            <person name="Bouzid O."/>
            <person name="Broberg A."/>
            <person name="Canback B."/>
            <person name="Coutinho P.M."/>
            <person name="Cullen D."/>
            <person name="Dalman K."/>
            <person name="Deflorio G."/>
            <person name="van Diepen L.T."/>
            <person name="Dunand C."/>
            <person name="Duplessis S."/>
            <person name="Durling M."/>
            <person name="Gonthier P."/>
            <person name="Grimwood J."/>
            <person name="Fossdal C.G."/>
            <person name="Hansson D."/>
            <person name="Henrissat B."/>
            <person name="Hietala A."/>
            <person name="Himmelstrand K."/>
            <person name="Hoffmeister D."/>
            <person name="Hogberg N."/>
            <person name="James T.Y."/>
            <person name="Karlsson M."/>
            <person name="Kohler A."/>
            <person name="Kues U."/>
            <person name="Lee Y.H."/>
            <person name="Lin Y.C."/>
            <person name="Lind M."/>
            <person name="Lindquist E."/>
            <person name="Lombard V."/>
            <person name="Lucas S."/>
            <person name="Lunden K."/>
            <person name="Morin E."/>
            <person name="Murat C."/>
            <person name="Park J."/>
            <person name="Raffaello T."/>
            <person name="Rouze P."/>
            <person name="Salamov A."/>
            <person name="Schmutz J."/>
            <person name="Solheim H."/>
            <person name="Stahlberg J."/>
            <person name="Velez H."/>
            <person name="de Vries R.P."/>
            <person name="Wiebenga A."/>
            <person name="Woodward S."/>
            <person name="Yakovlev I."/>
            <person name="Garbelotto M."/>
            <person name="Martin F."/>
            <person name="Grigoriev I.V."/>
            <person name="Stenlid J."/>
        </authorList>
    </citation>
    <scope>NUCLEOTIDE SEQUENCE [LARGE SCALE GENOMIC DNA]</scope>
    <source>
        <strain evidence="3 4">TC 32-1</strain>
    </source>
</reference>
<proteinExistence type="predicted"/>
<dbReference type="InterPro" id="IPR049481">
    <property type="entry name" value="SMN_G2-BD"/>
</dbReference>
<dbReference type="Pfam" id="PF20636">
    <property type="entry name" value="SMN_G2-BD"/>
    <property type="match status" value="1"/>
</dbReference>
<feature type="compositionally biased region" description="Acidic residues" evidence="1">
    <location>
        <begin position="92"/>
        <end position="109"/>
    </location>
</feature>
<dbReference type="HOGENOM" id="CLU_081907_0_0_1"/>